<reference evidence="2" key="1">
    <citation type="journal article" date="2020" name="G3 (Bethesda)">
        <title>High-Quality Assemblies for Three Invasive Social Wasps from the &lt;i&gt;Vespula&lt;/i&gt; Genus.</title>
        <authorList>
            <person name="Harrop T.W.R."/>
            <person name="Guhlin J."/>
            <person name="McLaughlin G.M."/>
            <person name="Permina E."/>
            <person name="Stockwell P."/>
            <person name="Gilligan J."/>
            <person name="Le Lec M.F."/>
            <person name="Gruber M.A.M."/>
            <person name="Quinn O."/>
            <person name="Lovegrove M."/>
            <person name="Duncan E.J."/>
            <person name="Remnant E.J."/>
            <person name="Van Eeckhoven J."/>
            <person name="Graham B."/>
            <person name="Knapp R.A."/>
            <person name="Langford K.W."/>
            <person name="Kronenberg Z."/>
            <person name="Press M.O."/>
            <person name="Eacker S.M."/>
            <person name="Wilson-Rankin E.E."/>
            <person name="Purcell J."/>
            <person name="Lester P.J."/>
            <person name="Dearden P.K."/>
        </authorList>
    </citation>
    <scope>NUCLEOTIDE SEQUENCE</scope>
    <source>
        <strain evidence="2">Marl-1</strain>
    </source>
</reference>
<evidence type="ECO:0000256" key="1">
    <source>
        <dbReference type="ARBA" id="ARBA00010105"/>
    </source>
</evidence>
<gene>
    <name evidence="2" type="ORF">HZH66_002827</name>
</gene>
<dbReference type="AlphaFoldDB" id="A0A834NGL1"/>
<dbReference type="GO" id="GO:0005737">
    <property type="term" value="C:cytoplasm"/>
    <property type="evidence" value="ECO:0007669"/>
    <property type="project" value="TreeGrafter"/>
</dbReference>
<comment type="similarity">
    <text evidence="1">Belongs to the MYG1 family.</text>
</comment>
<comment type="caution">
    <text evidence="2">The sequence shown here is derived from an EMBL/GenBank/DDBJ whole genome shotgun (WGS) entry which is preliminary data.</text>
</comment>
<accession>A0A834NGL1</accession>
<dbReference type="EMBL" id="JACSEA010000002">
    <property type="protein sequence ID" value="KAF7408290.1"/>
    <property type="molecule type" value="Genomic_DNA"/>
</dbReference>
<sequence length="360" mass="40828">MLFIETLHSNNLAVQQISFSSLKMLQNKVIKIGTHDGTFHCDEALAIFLLKLLPKYKDGVIVRSRNLDILDTCDIVVDVGSKYDPSTHRYDHHMSDFNESLSTIIHEAGCNSTIRLSSAGLIYCHFGHEIIKQLAPVDTSDDTIKVLFKSIYYKLIQEIDAIDNGIPMFDQEPLYNISTGISSRVDRLNVSWNDEKTDVGAQFQKAIDLVGEEFMYAVHNCINVWLPARCIVENALAKRFQIDKSGEIIDLGKFIPWQQHLTELEEEQNIEPLIKYVIFKDVKTGYRIRAVPVKPSSFVCRMFLPEEWAGLRTEDLEAISGISGSEFVHFCRFIGGHKTREGALEMARKALEIGKSQNNV</sequence>
<organism evidence="2 3">
    <name type="scientific">Vespula vulgaris</name>
    <name type="common">Yellow jacket</name>
    <name type="synonym">Wasp</name>
    <dbReference type="NCBI Taxonomy" id="7454"/>
    <lineage>
        <taxon>Eukaryota</taxon>
        <taxon>Metazoa</taxon>
        <taxon>Ecdysozoa</taxon>
        <taxon>Arthropoda</taxon>
        <taxon>Hexapoda</taxon>
        <taxon>Insecta</taxon>
        <taxon>Pterygota</taxon>
        <taxon>Neoptera</taxon>
        <taxon>Endopterygota</taxon>
        <taxon>Hymenoptera</taxon>
        <taxon>Apocrita</taxon>
        <taxon>Aculeata</taxon>
        <taxon>Vespoidea</taxon>
        <taxon>Vespidae</taxon>
        <taxon>Vespinae</taxon>
        <taxon>Vespula</taxon>
    </lineage>
</organism>
<dbReference type="InterPro" id="IPR003226">
    <property type="entry name" value="MYG1_exonuclease"/>
</dbReference>
<dbReference type="Proteomes" id="UP000614350">
    <property type="component" value="Unassembled WGS sequence"/>
</dbReference>
<name>A0A834NGL1_VESVU</name>
<dbReference type="Pfam" id="PF03690">
    <property type="entry name" value="MYG1_exonuc"/>
    <property type="match status" value="1"/>
</dbReference>
<dbReference type="PANTHER" id="PTHR11215:SF1">
    <property type="entry name" value="MYG1 EXONUCLEASE"/>
    <property type="match status" value="1"/>
</dbReference>
<proteinExistence type="inferred from homology"/>
<protein>
    <submittedName>
        <fullName evidence="2">Uncharacterized protein</fullName>
    </submittedName>
</protein>
<evidence type="ECO:0000313" key="3">
    <source>
        <dbReference type="Proteomes" id="UP000614350"/>
    </source>
</evidence>
<dbReference type="GO" id="GO:0005634">
    <property type="term" value="C:nucleus"/>
    <property type="evidence" value="ECO:0007669"/>
    <property type="project" value="TreeGrafter"/>
</dbReference>
<evidence type="ECO:0000313" key="2">
    <source>
        <dbReference type="EMBL" id="KAF7408290.1"/>
    </source>
</evidence>
<keyword evidence="3" id="KW-1185">Reference proteome</keyword>
<dbReference type="PANTHER" id="PTHR11215">
    <property type="entry name" value="METAL DEPENDENT HYDROLASE - RELATED"/>
    <property type="match status" value="1"/>
</dbReference>